<dbReference type="PANTHER" id="PTHR30204:SF98">
    <property type="entry name" value="HTH-TYPE TRANSCRIPTIONAL REGULATOR ADHR"/>
    <property type="match status" value="1"/>
</dbReference>
<dbReference type="SMART" id="SM00422">
    <property type="entry name" value="HTH_MERR"/>
    <property type="match status" value="1"/>
</dbReference>
<dbReference type="SUPFAM" id="SSF46955">
    <property type="entry name" value="Putative DNA-binding domain"/>
    <property type="match status" value="1"/>
</dbReference>
<dbReference type="InterPro" id="IPR000551">
    <property type="entry name" value="MerR-type_HTH_dom"/>
</dbReference>
<dbReference type="Pfam" id="PF13411">
    <property type="entry name" value="MerR_1"/>
    <property type="match status" value="1"/>
</dbReference>
<sequence length="183" mass="20630">MRPPCSRHLRSSQPPMPAERGTPFHIGELASRTGRTVHAIRWYETQGLVPGVARDDGGRRLYGEMHVGWLDLMERLRRTGMSIAEMREYTALAMQGKVTLRERRDMLAAHRERVNATIAQWKRALSLVDRKIDFYDAWMASGHRPPLIAEEAPAELPALDAPKARQRGRGRGSAAAGKALTRR</sequence>
<feature type="region of interest" description="Disordered" evidence="2">
    <location>
        <begin position="151"/>
        <end position="183"/>
    </location>
</feature>
<dbReference type="CDD" id="cd01109">
    <property type="entry name" value="HTH_YyaN"/>
    <property type="match status" value="1"/>
</dbReference>
<proteinExistence type="predicted"/>
<dbReference type="PANTHER" id="PTHR30204">
    <property type="entry name" value="REDOX-CYCLING DRUG-SENSING TRANSCRIPTIONAL ACTIVATOR SOXR"/>
    <property type="match status" value="1"/>
</dbReference>
<gene>
    <name evidence="4" type="primary">adhR</name>
    <name evidence="4" type="ORF">VVAX_04152</name>
</gene>
<dbReference type="GO" id="GO:0003700">
    <property type="term" value="F:DNA-binding transcription factor activity"/>
    <property type="evidence" value="ECO:0007669"/>
    <property type="project" value="InterPro"/>
</dbReference>
<organism evidence="4">
    <name type="scientific">Variovorax paradoxus</name>
    <dbReference type="NCBI Taxonomy" id="34073"/>
    <lineage>
        <taxon>Bacteria</taxon>
        <taxon>Pseudomonadati</taxon>
        <taxon>Pseudomonadota</taxon>
        <taxon>Betaproteobacteria</taxon>
        <taxon>Burkholderiales</taxon>
        <taxon>Comamonadaceae</taxon>
        <taxon>Variovorax</taxon>
    </lineage>
</organism>
<keyword evidence="1" id="KW-0238">DNA-binding</keyword>
<feature type="compositionally biased region" description="Basic residues" evidence="2">
    <location>
        <begin position="1"/>
        <end position="10"/>
    </location>
</feature>
<dbReference type="PRINTS" id="PR00040">
    <property type="entry name" value="HTHMERR"/>
</dbReference>
<dbReference type="AlphaFoldDB" id="A0A679J1T4"/>
<evidence type="ECO:0000313" key="4">
    <source>
        <dbReference type="EMBL" id="CAA2107269.1"/>
    </source>
</evidence>
<dbReference type="InterPro" id="IPR047057">
    <property type="entry name" value="MerR_fam"/>
</dbReference>
<reference evidence="4" key="1">
    <citation type="submission" date="2019-12" db="EMBL/GenBank/DDBJ databases">
        <authorList>
            <person name="Cremers G."/>
        </authorList>
    </citation>
    <scope>NUCLEOTIDE SEQUENCE</scope>
    <source>
        <strain evidence="4">Vvax</strain>
    </source>
</reference>
<feature type="domain" description="HTH merR-type" evidence="3">
    <location>
        <begin position="23"/>
        <end position="92"/>
    </location>
</feature>
<dbReference type="PROSITE" id="PS50937">
    <property type="entry name" value="HTH_MERR_2"/>
    <property type="match status" value="1"/>
</dbReference>
<dbReference type="InterPro" id="IPR009061">
    <property type="entry name" value="DNA-bd_dom_put_sf"/>
</dbReference>
<dbReference type="Gene3D" id="1.10.1660.10">
    <property type="match status" value="1"/>
</dbReference>
<feature type="compositionally biased region" description="Low complexity" evidence="2">
    <location>
        <begin position="151"/>
        <end position="161"/>
    </location>
</feature>
<evidence type="ECO:0000256" key="1">
    <source>
        <dbReference type="ARBA" id="ARBA00023125"/>
    </source>
</evidence>
<dbReference type="GO" id="GO:0003677">
    <property type="term" value="F:DNA binding"/>
    <property type="evidence" value="ECO:0007669"/>
    <property type="project" value="UniProtKB-KW"/>
</dbReference>
<feature type="region of interest" description="Disordered" evidence="2">
    <location>
        <begin position="1"/>
        <end position="23"/>
    </location>
</feature>
<dbReference type="EMBL" id="LR743507">
    <property type="protein sequence ID" value="CAA2107269.1"/>
    <property type="molecule type" value="Genomic_DNA"/>
</dbReference>
<name>A0A679J1T4_VARPD</name>
<protein>
    <submittedName>
        <fullName evidence="4">HTH-type transcriptional regulator AdhR</fullName>
    </submittedName>
</protein>
<evidence type="ECO:0000256" key="2">
    <source>
        <dbReference type="SAM" id="MobiDB-lite"/>
    </source>
</evidence>
<evidence type="ECO:0000259" key="3">
    <source>
        <dbReference type="PROSITE" id="PS50937"/>
    </source>
</evidence>
<accession>A0A679J1T4</accession>